<evidence type="ECO:0000256" key="1">
    <source>
        <dbReference type="SAM" id="MobiDB-lite"/>
    </source>
</evidence>
<feature type="region of interest" description="Disordered" evidence="1">
    <location>
        <begin position="1"/>
        <end position="32"/>
    </location>
</feature>
<organism evidence="2 3">
    <name type="scientific">Sistotremastrum suecicum HHB10207 ss-3</name>
    <dbReference type="NCBI Taxonomy" id="1314776"/>
    <lineage>
        <taxon>Eukaryota</taxon>
        <taxon>Fungi</taxon>
        <taxon>Dikarya</taxon>
        <taxon>Basidiomycota</taxon>
        <taxon>Agaricomycotina</taxon>
        <taxon>Agaricomycetes</taxon>
        <taxon>Sistotremastrales</taxon>
        <taxon>Sistotremastraceae</taxon>
        <taxon>Sistotremastrum</taxon>
    </lineage>
</organism>
<feature type="compositionally biased region" description="Acidic residues" evidence="1">
    <location>
        <begin position="11"/>
        <end position="20"/>
    </location>
</feature>
<accession>A0A166A967</accession>
<feature type="region of interest" description="Disordered" evidence="1">
    <location>
        <begin position="325"/>
        <end position="348"/>
    </location>
</feature>
<proteinExistence type="predicted"/>
<reference evidence="2 3" key="1">
    <citation type="journal article" date="2016" name="Mol. Biol. Evol.">
        <title>Comparative Genomics of Early-Diverging Mushroom-Forming Fungi Provides Insights into the Origins of Lignocellulose Decay Capabilities.</title>
        <authorList>
            <person name="Nagy L.G."/>
            <person name="Riley R."/>
            <person name="Tritt A."/>
            <person name="Adam C."/>
            <person name="Daum C."/>
            <person name="Floudas D."/>
            <person name="Sun H."/>
            <person name="Yadav J.S."/>
            <person name="Pangilinan J."/>
            <person name="Larsson K.H."/>
            <person name="Matsuura K."/>
            <person name="Barry K."/>
            <person name="Labutti K."/>
            <person name="Kuo R."/>
            <person name="Ohm R.A."/>
            <person name="Bhattacharya S.S."/>
            <person name="Shirouzu T."/>
            <person name="Yoshinaga Y."/>
            <person name="Martin F.M."/>
            <person name="Grigoriev I.V."/>
            <person name="Hibbett D.S."/>
        </authorList>
    </citation>
    <scope>NUCLEOTIDE SEQUENCE [LARGE SCALE GENOMIC DNA]</scope>
    <source>
        <strain evidence="2 3">HHB10207 ss-3</strain>
    </source>
</reference>
<feature type="compositionally biased region" description="Acidic residues" evidence="1">
    <location>
        <begin position="418"/>
        <end position="427"/>
    </location>
</feature>
<feature type="compositionally biased region" description="Low complexity" evidence="1">
    <location>
        <begin position="23"/>
        <end position="32"/>
    </location>
</feature>
<feature type="region of interest" description="Disordered" evidence="1">
    <location>
        <begin position="212"/>
        <end position="231"/>
    </location>
</feature>
<protein>
    <submittedName>
        <fullName evidence="2">Uncharacterized protein</fullName>
    </submittedName>
</protein>
<sequence>MSTQDQLLAEAFDDEEDTNDEQAVAPVPDVPTATPEQIAHTYANLRLNKHRTSMASHEYKPHDYREVTRLGEKYHVLYDPVTNKPAHLDMAGIVGSAEQGSRLSSYGTNETYKTTTANVLWTKNVVSLLPMADKGPMKTTRLLDESILTTKEKRFLLKNSFERHKIDLFSYVRTFGELTGIYLWFSQFKRGGAADISPEEVTRLRETLEEKNGEATVAPLEQGPPTMASLPDPEERFKTMGEKLRSTKLAVQMILDDKKNLINPLEYVKKLLPGTPVYARVEPTARILRQQGKPTRVFFGCRIVALRIIGDGPLDYKFLTIDPPASPVKRKTIEDPGSATEAGSSTPSKAIAGLSLAVTPGSPTKTISDDGDAPTVAEGGAESPSKRIKLTVAEPTTPTPAKGRTRGRGGAKGKEKDVGEDEIMEDA</sequence>
<dbReference type="Proteomes" id="UP000076798">
    <property type="component" value="Unassembled WGS sequence"/>
</dbReference>
<name>A0A166A967_9AGAM</name>
<dbReference type="EMBL" id="KV428153">
    <property type="protein sequence ID" value="KZT35096.1"/>
    <property type="molecule type" value="Genomic_DNA"/>
</dbReference>
<evidence type="ECO:0000313" key="2">
    <source>
        <dbReference type="EMBL" id="KZT35096.1"/>
    </source>
</evidence>
<evidence type="ECO:0000313" key="3">
    <source>
        <dbReference type="Proteomes" id="UP000076798"/>
    </source>
</evidence>
<dbReference type="AlphaFoldDB" id="A0A166A967"/>
<keyword evidence="3" id="KW-1185">Reference proteome</keyword>
<feature type="region of interest" description="Disordered" evidence="1">
    <location>
        <begin position="360"/>
        <end position="427"/>
    </location>
</feature>
<gene>
    <name evidence="2" type="ORF">SISSUDRAFT_1064776</name>
</gene>